<sequence length="226" mass="26175">MNRLIDNTSVLDILPENLRYDSDINAASKAIDSTFFETTQYVDFVVILPKIDKLPEEFIDHLAWQMHVDFYEMDLPLKQKRELVKSSVLWHMKKGTPAAVEEVASVIFTDARVLEWFQYGGNPYFFKVELNHHTILNDDLSRLRKMIDATKNKRSKLESVDIVTKESIVIQEDQYSFGVPYPITNRFKTATRDGKAILSTILLEDQPYNFKVSYPICGRFRAGEAK</sequence>
<reference evidence="2" key="1">
    <citation type="journal article" date="2019" name="Int. J. Syst. Evol. Microbiol.">
        <title>The Global Catalogue of Microorganisms (GCM) 10K type strain sequencing project: providing services to taxonomists for standard genome sequencing and annotation.</title>
        <authorList>
            <consortium name="The Broad Institute Genomics Platform"/>
            <consortium name="The Broad Institute Genome Sequencing Center for Infectious Disease"/>
            <person name="Wu L."/>
            <person name="Ma J."/>
        </authorList>
    </citation>
    <scope>NUCLEOTIDE SEQUENCE [LARGE SCALE GENOMIC DNA]</scope>
    <source>
        <strain evidence="2">CCUG 37865</strain>
    </source>
</reference>
<protein>
    <submittedName>
        <fullName evidence="1">Phage tail protein I</fullName>
    </submittedName>
</protein>
<accession>A0ABV8WZ80</accession>
<gene>
    <name evidence="1" type="ORF">ACFOY7_09585</name>
</gene>
<dbReference type="InterPro" id="IPR006521">
    <property type="entry name" value="Tail_protein_I"/>
</dbReference>
<comment type="caution">
    <text evidence="1">The sequence shown here is derived from an EMBL/GenBank/DDBJ whole genome shotgun (WGS) entry which is preliminary data.</text>
</comment>
<keyword evidence="2" id="KW-1185">Reference proteome</keyword>
<dbReference type="Pfam" id="PF09684">
    <property type="entry name" value="Tail_P2_I"/>
    <property type="match status" value="1"/>
</dbReference>
<name>A0ABV8WZ80_9BACI</name>
<dbReference type="RefSeq" id="WP_390251759.1">
    <property type="nucleotide sequence ID" value="NZ_JBHSDT010000004.1"/>
</dbReference>
<evidence type="ECO:0000313" key="1">
    <source>
        <dbReference type="EMBL" id="MFC4403329.1"/>
    </source>
</evidence>
<dbReference type="NCBIfam" id="TIGR01634">
    <property type="entry name" value="tail_P2_I"/>
    <property type="match status" value="1"/>
</dbReference>
<dbReference type="Proteomes" id="UP001595882">
    <property type="component" value="Unassembled WGS sequence"/>
</dbReference>
<dbReference type="EMBL" id="JBHSDT010000004">
    <property type="protein sequence ID" value="MFC4403329.1"/>
    <property type="molecule type" value="Genomic_DNA"/>
</dbReference>
<evidence type="ECO:0000313" key="2">
    <source>
        <dbReference type="Proteomes" id="UP001595882"/>
    </source>
</evidence>
<proteinExistence type="predicted"/>
<organism evidence="1 2">
    <name type="scientific">Gracilibacillus xinjiangensis</name>
    <dbReference type="NCBI Taxonomy" id="1193282"/>
    <lineage>
        <taxon>Bacteria</taxon>
        <taxon>Bacillati</taxon>
        <taxon>Bacillota</taxon>
        <taxon>Bacilli</taxon>
        <taxon>Bacillales</taxon>
        <taxon>Bacillaceae</taxon>
        <taxon>Gracilibacillus</taxon>
    </lineage>
</organism>